<dbReference type="InterPro" id="IPR001940">
    <property type="entry name" value="Peptidase_S1C"/>
</dbReference>
<accession>A0A9D2LC52</accession>
<dbReference type="SMART" id="SM00228">
    <property type="entry name" value="PDZ"/>
    <property type="match status" value="1"/>
</dbReference>
<keyword evidence="1" id="KW-0645">Protease</keyword>
<dbReference type="Pfam" id="PF13180">
    <property type="entry name" value="PDZ_2"/>
    <property type="match status" value="1"/>
</dbReference>
<proteinExistence type="predicted"/>
<evidence type="ECO:0000256" key="3">
    <source>
        <dbReference type="SAM" id="MobiDB-lite"/>
    </source>
</evidence>
<protein>
    <submittedName>
        <fullName evidence="5">Trypsin-like peptidase domain-containing protein</fullName>
    </submittedName>
</protein>
<evidence type="ECO:0000313" key="6">
    <source>
        <dbReference type="Proteomes" id="UP000823823"/>
    </source>
</evidence>
<reference evidence="5" key="1">
    <citation type="journal article" date="2021" name="PeerJ">
        <title>Extensive microbial diversity within the chicken gut microbiome revealed by metagenomics and culture.</title>
        <authorList>
            <person name="Gilroy R."/>
            <person name="Ravi A."/>
            <person name="Getino M."/>
            <person name="Pursley I."/>
            <person name="Horton D.L."/>
            <person name="Alikhan N.F."/>
            <person name="Baker D."/>
            <person name="Gharbi K."/>
            <person name="Hall N."/>
            <person name="Watson M."/>
            <person name="Adriaenssens E.M."/>
            <person name="Foster-Nyarko E."/>
            <person name="Jarju S."/>
            <person name="Secka A."/>
            <person name="Antonio M."/>
            <person name="Oren A."/>
            <person name="Chaudhuri R.R."/>
            <person name="La Ragione R."/>
            <person name="Hildebrand F."/>
            <person name="Pallen M.J."/>
        </authorList>
    </citation>
    <scope>NUCLEOTIDE SEQUENCE</scope>
    <source>
        <strain evidence="5">ChiHjej13B12-24818</strain>
    </source>
</reference>
<reference evidence="5" key="2">
    <citation type="submission" date="2021-04" db="EMBL/GenBank/DDBJ databases">
        <authorList>
            <person name="Gilroy R."/>
        </authorList>
    </citation>
    <scope>NUCLEOTIDE SEQUENCE</scope>
    <source>
        <strain evidence="5">ChiHjej13B12-24818</strain>
    </source>
</reference>
<dbReference type="Gene3D" id="2.40.10.120">
    <property type="match status" value="1"/>
</dbReference>
<sequence length="349" mass="34303">MTLGGVIAYDQVVEPLTAPSTSQSPQAPATTEASPAALAPEDVDWSAVADRVAPSAVAIQIAGSGGSSQGTGVVLDEDGSILTNAHVVGEGGEIQVTLSDGLSYSAEVIGSDPTADLAVLRMANPPEGLQPATFGTSSDVEVGQPVMAVGTPLGLENTVTTGIISAKDRPVTTEGEETDGSDATFTSAIQTDAAINPGNSGGPLVDASGQVIGINTAIAGIPDASGQAGSIGLGFAIPADTASMIAEQLSSSGDVEHAFLGVTSSDGSRTVGEVIHRGAEVISVEPGSPAQQSGLEEGDLITAVDDVTVGGAAALTGVVRGLPVGSEHTLTVLRGDEQETIGVTLGTGG</sequence>
<organism evidence="5 6">
    <name type="scientific">Candidatus Brachybacterium merdavium</name>
    <dbReference type="NCBI Taxonomy" id="2838513"/>
    <lineage>
        <taxon>Bacteria</taxon>
        <taxon>Bacillati</taxon>
        <taxon>Actinomycetota</taxon>
        <taxon>Actinomycetes</taxon>
        <taxon>Micrococcales</taxon>
        <taxon>Dermabacteraceae</taxon>
        <taxon>Brachybacterium</taxon>
    </lineage>
</organism>
<dbReference type="Gene3D" id="2.30.42.10">
    <property type="match status" value="1"/>
</dbReference>
<dbReference type="EMBL" id="DWZH01000034">
    <property type="protein sequence ID" value="HJB09753.1"/>
    <property type="molecule type" value="Genomic_DNA"/>
</dbReference>
<dbReference type="PROSITE" id="PS50106">
    <property type="entry name" value="PDZ"/>
    <property type="match status" value="1"/>
</dbReference>
<dbReference type="InterPro" id="IPR036034">
    <property type="entry name" value="PDZ_sf"/>
</dbReference>
<dbReference type="Proteomes" id="UP000823823">
    <property type="component" value="Unassembled WGS sequence"/>
</dbReference>
<dbReference type="InterPro" id="IPR009003">
    <property type="entry name" value="Peptidase_S1_PA"/>
</dbReference>
<dbReference type="Pfam" id="PF13365">
    <property type="entry name" value="Trypsin_2"/>
    <property type="match status" value="1"/>
</dbReference>
<dbReference type="SUPFAM" id="SSF50494">
    <property type="entry name" value="Trypsin-like serine proteases"/>
    <property type="match status" value="1"/>
</dbReference>
<dbReference type="InterPro" id="IPR051201">
    <property type="entry name" value="Chloro_Bact_Ser_Proteases"/>
</dbReference>
<dbReference type="AlphaFoldDB" id="A0A9D2LC52"/>
<keyword evidence="2" id="KW-0378">Hydrolase</keyword>
<dbReference type="InterPro" id="IPR001478">
    <property type="entry name" value="PDZ"/>
</dbReference>
<evidence type="ECO:0000313" key="5">
    <source>
        <dbReference type="EMBL" id="HJB09753.1"/>
    </source>
</evidence>
<dbReference type="PRINTS" id="PR00834">
    <property type="entry name" value="PROTEASES2C"/>
</dbReference>
<feature type="domain" description="PDZ" evidence="4">
    <location>
        <begin position="244"/>
        <end position="336"/>
    </location>
</feature>
<dbReference type="GO" id="GO:0006508">
    <property type="term" value="P:proteolysis"/>
    <property type="evidence" value="ECO:0007669"/>
    <property type="project" value="UniProtKB-KW"/>
</dbReference>
<dbReference type="CDD" id="cd06779">
    <property type="entry name" value="cpPDZ_Deg_HtrA-like"/>
    <property type="match status" value="1"/>
</dbReference>
<dbReference type="PANTHER" id="PTHR43343">
    <property type="entry name" value="PEPTIDASE S12"/>
    <property type="match status" value="1"/>
</dbReference>
<comment type="caution">
    <text evidence="5">The sequence shown here is derived from an EMBL/GenBank/DDBJ whole genome shotgun (WGS) entry which is preliminary data.</text>
</comment>
<name>A0A9D2LC52_9MICO</name>
<feature type="region of interest" description="Disordered" evidence="3">
    <location>
        <begin position="17"/>
        <end position="38"/>
    </location>
</feature>
<dbReference type="SUPFAM" id="SSF50156">
    <property type="entry name" value="PDZ domain-like"/>
    <property type="match status" value="1"/>
</dbReference>
<evidence type="ECO:0000256" key="1">
    <source>
        <dbReference type="ARBA" id="ARBA00022670"/>
    </source>
</evidence>
<gene>
    <name evidence="5" type="ORF">H9786_04355</name>
</gene>
<evidence type="ECO:0000259" key="4">
    <source>
        <dbReference type="PROSITE" id="PS50106"/>
    </source>
</evidence>
<evidence type="ECO:0000256" key="2">
    <source>
        <dbReference type="ARBA" id="ARBA00022801"/>
    </source>
</evidence>
<dbReference type="PANTHER" id="PTHR43343:SF3">
    <property type="entry name" value="PROTEASE DO-LIKE 8, CHLOROPLASTIC"/>
    <property type="match status" value="1"/>
</dbReference>
<dbReference type="GO" id="GO:0004252">
    <property type="term" value="F:serine-type endopeptidase activity"/>
    <property type="evidence" value="ECO:0007669"/>
    <property type="project" value="InterPro"/>
</dbReference>
<feature type="compositionally biased region" description="Polar residues" evidence="3">
    <location>
        <begin position="18"/>
        <end position="33"/>
    </location>
</feature>